<dbReference type="Proteomes" id="UP000289784">
    <property type="component" value="Unassembled WGS sequence"/>
</dbReference>
<proteinExistence type="predicted"/>
<dbReference type="GO" id="GO:0016740">
    <property type="term" value="F:transferase activity"/>
    <property type="evidence" value="ECO:0007669"/>
    <property type="project" value="InterPro"/>
</dbReference>
<name>A0A4Q1JR00_9GAMM</name>
<evidence type="ECO:0000313" key="3">
    <source>
        <dbReference type="EMBL" id="RXQ99393.1"/>
    </source>
</evidence>
<dbReference type="RefSeq" id="WP_129472656.1">
    <property type="nucleotide sequence ID" value="NZ_SAWZ01000015.1"/>
</dbReference>
<feature type="domain" description="L,D-TPase catalytic" evidence="2">
    <location>
        <begin position="49"/>
        <end position="235"/>
    </location>
</feature>
<dbReference type="PANTHER" id="PTHR38589">
    <property type="entry name" value="BLR0621 PROTEIN"/>
    <property type="match status" value="1"/>
</dbReference>
<feature type="chain" id="PRO_5020266744" description="L,D-TPase catalytic domain-containing protein" evidence="1">
    <location>
        <begin position="27"/>
        <end position="259"/>
    </location>
</feature>
<keyword evidence="4" id="KW-1185">Reference proteome</keyword>
<accession>A0A4Q1JR00</accession>
<evidence type="ECO:0000259" key="2">
    <source>
        <dbReference type="Pfam" id="PF03734"/>
    </source>
</evidence>
<comment type="caution">
    <text evidence="3">The sequence shown here is derived from an EMBL/GenBank/DDBJ whole genome shotgun (WGS) entry which is preliminary data.</text>
</comment>
<sequence length="259" mass="27790">MPASRHRHALLVLLLGLWACIGPARAQAPAAIEQARQLVLVVSLDWNAPAGQLQTFEKKKGQWVAVREAFPVSLGRTGSAWGMGLHPPQKDGPLKAEGDGKSPAGIFAIGPAFGYAASRKTALPYLPMQATSYCMDVPASPLYNQIVDSAKVGDAAVQGSTEPMRLDLRSAGDIRYREGFVIAHNASAVPGRGSCIFAHLRRAPGEATAGCTSMEAANMDQLLDWLKPARKPVFVLLPRDEYMRLQGPWHLPELPGAHG</sequence>
<evidence type="ECO:0000313" key="4">
    <source>
        <dbReference type="Proteomes" id="UP000289784"/>
    </source>
</evidence>
<feature type="signal peptide" evidence="1">
    <location>
        <begin position="1"/>
        <end position="26"/>
    </location>
</feature>
<dbReference type="AlphaFoldDB" id="A0A4Q1JR00"/>
<evidence type="ECO:0000256" key="1">
    <source>
        <dbReference type="SAM" id="SignalP"/>
    </source>
</evidence>
<reference evidence="3 4" key="1">
    <citation type="submission" date="2019-01" db="EMBL/GenBank/DDBJ databases">
        <title>Pseudoxanthomonas composti sp. nov., isolated from compost.</title>
        <authorList>
            <person name="Yang G."/>
        </authorList>
    </citation>
    <scope>NUCLEOTIDE SEQUENCE [LARGE SCALE GENOMIC DNA]</scope>
    <source>
        <strain evidence="3 4">GSS15</strain>
    </source>
</reference>
<protein>
    <recommendedName>
        <fullName evidence="2">L,D-TPase catalytic domain-containing protein</fullName>
    </recommendedName>
</protein>
<dbReference type="OrthoDB" id="9804204at2"/>
<dbReference type="InterPro" id="IPR005490">
    <property type="entry name" value="LD_TPept_cat_dom"/>
</dbReference>
<dbReference type="EMBL" id="SAWZ01000015">
    <property type="protein sequence ID" value="RXQ99393.1"/>
    <property type="molecule type" value="Genomic_DNA"/>
</dbReference>
<gene>
    <name evidence="3" type="ORF">EPA99_18065</name>
</gene>
<dbReference type="Pfam" id="PF03734">
    <property type="entry name" value="YkuD"/>
    <property type="match status" value="1"/>
</dbReference>
<keyword evidence="1" id="KW-0732">Signal</keyword>
<dbReference type="PANTHER" id="PTHR38589:SF1">
    <property type="entry name" value="BLR0621 PROTEIN"/>
    <property type="match status" value="1"/>
</dbReference>
<organism evidence="3 4">
    <name type="scientific">Pseudoxanthomonas composti</name>
    <dbReference type="NCBI Taxonomy" id="2137479"/>
    <lineage>
        <taxon>Bacteria</taxon>
        <taxon>Pseudomonadati</taxon>
        <taxon>Pseudomonadota</taxon>
        <taxon>Gammaproteobacteria</taxon>
        <taxon>Lysobacterales</taxon>
        <taxon>Lysobacteraceae</taxon>
        <taxon>Pseudoxanthomonas</taxon>
    </lineage>
</organism>